<dbReference type="EMBL" id="JAESDN010000010">
    <property type="protein sequence ID" value="KAG7044874.1"/>
    <property type="molecule type" value="Genomic_DNA"/>
</dbReference>
<sequence length="205" mass="23535">MDGEDLIEFDPEEDLIQFDPSPTEEDLIEFDSDPFEEDLIDFDADPIEEMKHLCLREDCVCTRHGVQKDGATTLPSTTNSSSKHQAIVSTKSLKNTQSDVQTTHNTTSPTGVQVVLRKKAAEKKEVATTKQYKRDPTACLVGFHNHYLWETLYEPGHQCDVCKRMQTKHIHTCPKCNFKICWACRCDYGLTNKTAKELRRRRNRV</sequence>
<evidence type="ECO:0000313" key="2">
    <source>
        <dbReference type="EMBL" id="KAG7044874.1"/>
    </source>
</evidence>
<feature type="region of interest" description="Disordered" evidence="1">
    <location>
        <begin position="92"/>
        <end position="111"/>
    </location>
</feature>
<accession>A0A9P7UBA2</accession>
<name>A0A9P7UBA2_9PEZI</name>
<organism evidence="2 3">
    <name type="scientific">Colletotrichum scovillei</name>
    <dbReference type="NCBI Taxonomy" id="1209932"/>
    <lineage>
        <taxon>Eukaryota</taxon>
        <taxon>Fungi</taxon>
        <taxon>Dikarya</taxon>
        <taxon>Ascomycota</taxon>
        <taxon>Pezizomycotina</taxon>
        <taxon>Sordariomycetes</taxon>
        <taxon>Hypocreomycetidae</taxon>
        <taxon>Glomerellales</taxon>
        <taxon>Glomerellaceae</taxon>
        <taxon>Colletotrichum</taxon>
        <taxon>Colletotrichum acutatum species complex</taxon>
    </lineage>
</organism>
<dbReference type="AlphaFoldDB" id="A0A9P7UBA2"/>
<comment type="caution">
    <text evidence="2">The sequence shown here is derived from an EMBL/GenBank/DDBJ whole genome shotgun (WGS) entry which is preliminary data.</text>
</comment>
<proteinExistence type="predicted"/>
<evidence type="ECO:0000256" key="1">
    <source>
        <dbReference type="SAM" id="MobiDB-lite"/>
    </source>
</evidence>
<keyword evidence="3" id="KW-1185">Reference proteome</keyword>
<dbReference type="Proteomes" id="UP000699042">
    <property type="component" value="Unassembled WGS sequence"/>
</dbReference>
<reference evidence="2" key="1">
    <citation type="submission" date="2021-05" db="EMBL/GenBank/DDBJ databases">
        <title>Comparative genomics of three Colletotrichum scovillei strains and genetic complementation revealed genes involved fungal growth and virulence on chili pepper.</title>
        <authorList>
            <person name="Hsieh D.-K."/>
            <person name="Chuang S.-C."/>
            <person name="Chen C.-Y."/>
            <person name="Chao Y.-T."/>
            <person name="Lu M.-Y.J."/>
            <person name="Lee M.-H."/>
            <person name="Shih M.-C."/>
        </authorList>
    </citation>
    <scope>NUCLEOTIDE SEQUENCE</scope>
    <source>
        <strain evidence="2">Coll-153</strain>
    </source>
</reference>
<evidence type="ECO:0000313" key="3">
    <source>
        <dbReference type="Proteomes" id="UP000699042"/>
    </source>
</evidence>
<gene>
    <name evidence="2" type="ORF">JMJ77_004333</name>
</gene>
<protein>
    <submittedName>
        <fullName evidence="2">Uncharacterized protein</fullName>
    </submittedName>
</protein>